<feature type="compositionally biased region" description="Low complexity" evidence="1">
    <location>
        <begin position="253"/>
        <end position="282"/>
    </location>
</feature>
<evidence type="ECO:0000259" key="2">
    <source>
        <dbReference type="Pfam" id="PF02120"/>
    </source>
</evidence>
<dbReference type="Pfam" id="PF02120">
    <property type="entry name" value="Flg_hook"/>
    <property type="match status" value="1"/>
</dbReference>
<feature type="domain" description="Flagellar hook-length control protein-like C-terminal" evidence="2">
    <location>
        <begin position="323"/>
        <end position="380"/>
    </location>
</feature>
<protein>
    <recommendedName>
        <fullName evidence="2">Flagellar hook-length control protein-like C-terminal domain-containing protein</fullName>
    </recommendedName>
</protein>
<sequence>MTTTHASTHAPKPVEASSKAAQQGQNTRNEKPADTDLFASLLSLVSDAHAALASPSAEGEATDAPQDDEPIDGTAQNPLAALLAWSTPSLQSASAASGTATAAAPAPTTPVVAEGTAREKGLDITGMARVDEPAAPSTTAQARAAVASRPAFSPLNPNTGTVANTTAALQRAPDGTATTPAMVWQRGAVSSTDALQQQQSAQFAQARATVALNERLGLTAVAEPGATPAGPREFAPAGLSGPGATATNSPTQDGGLTAATGTSAGDSSGGDASSSQTSADQGQGDGRHHAEAGAEAEGPTVSHWGTQHLRHASLRVGEGGADAIDIQLAVKGQEVQVAFQTDNAEARASLRESAGDALADLMQRSGIQLGSVSVGSQGQAHSDGSSARPTVRNIESIGRSGPAAETAAPAVRQPRTDGNRPLDVFA</sequence>
<dbReference type="InterPro" id="IPR021136">
    <property type="entry name" value="Flagellar_hook_control-like_C"/>
</dbReference>
<feature type="region of interest" description="Disordered" evidence="1">
    <location>
        <begin position="51"/>
        <end position="161"/>
    </location>
</feature>
<evidence type="ECO:0000313" key="4">
    <source>
        <dbReference type="Proteomes" id="UP001265550"/>
    </source>
</evidence>
<feature type="region of interest" description="Disordered" evidence="1">
    <location>
        <begin position="1"/>
        <end position="35"/>
    </location>
</feature>
<dbReference type="Proteomes" id="UP001265550">
    <property type="component" value="Unassembled WGS sequence"/>
</dbReference>
<evidence type="ECO:0000256" key="1">
    <source>
        <dbReference type="SAM" id="MobiDB-lite"/>
    </source>
</evidence>
<evidence type="ECO:0000313" key="3">
    <source>
        <dbReference type="EMBL" id="MDR7094321.1"/>
    </source>
</evidence>
<proteinExistence type="predicted"/>
<dbReference type="Gene3D" id="3.30.750.140">
    <property type="match status" value="1"/>
</dbReference>
<feature type="region of interest" description="Disordered" evidence="1">
    <location>
        <begin position="374"/>
        <end position="426"/>
    </location>
</feature>
<feature type="compositionally biased region" description="Low complexity" evidence="1">
    <location>
        <begin position="134"/>
        <end position="151"/>
    </location>
</feature>
<keyword evidence="4" id="KW-1185">Reference proteome</keyword>
<feature type="compositionally biased region" description="Low complexity" evidence="1">
    <location>
        <begin position="92"/>
        <end position="115"/>
    </location>
</feature>
<reference evidence="3 4" key="1">
    <citation type="submission" date="2023-07" db="EMBL/GenBank/DDBJ databases">
        <title>Sorghum-associated microbial communities from plants grown in Nebraska, USA.</title>
        <authorList>
            <person name="Schachtman D."/>
        </authorList>
    </citation>
    <scope>NUCLEOTIDE SEQUENCE [LARGE SCALE GENOMIC DNA]</scope>
    <source>
        <strain evidence="3 4">BE240</strain>
    </source>
</reference>
<dbReference type="InterPro" id="IPR038610">
    <property type="entry name" value="FliK-like_C_sf"/>
</dbReference>
<comment type="caution">
    <text evidence="3">The sequence shown here is derived from an EMBL/GenBank/DDBJ whole genome shotgun (WGS) entry which is preliminary data.</text>
</comment>
<dbReference type="CDD" id="cd17470">
    <property type="entry name" value="T3SS_Flik_C"/>
    <property type="match status" value="1"/>
</dbReference>
<gene>
    <name evidence="3" type="ORF">J2X09_002062</name>
</gene>
<accession>A0ABU1VA25</accession>
<name>A0ABU1VA25_9BURK</name>
<organism evidence="3 4">
    <name type="scientific">Hydrogenophaga laconesensis</name>
    <dbReference type="NCBI Taxonomy" id="1805971"/>
    <lineage>
        <taxon>Bacteria</taxon>
        <taxon>Pseudomonadati</taxon>
        <taxon>Pseudomonadota</taxon>
        <taxon>Betaproteobacteria</taxon>
        <taxon>Burkholderiales</taxon>
        <taxon>Comamonadaceae</taxon>
        <taxon>Hydrogenophaga</taxon>
    </lineage>
</organism>
<feature type="compositionally biased region" description="Polar residues" evidence="1">
    <location>
        <begin position="374"/>
        <end position="388"/>
    </location>
</feature>
<feature type="region of interest" description="Disordered" evidence="1">
    <location>
        <begin position="223"/>
        <end position="303"/>
    </location>
</feature>
<dbReference type="RefSeq" id="WP_204733330.1">
    <property type="nucleotide sequence ID" value="NZ_JAVDWE010000005.1"/>
</dbReference>
<dbReference type="EMBL" id="JAVDWE010000005">
    <property type="protein sequence ID" value="MDR7094321.1"/>
    <property type="molecule type" value="Genomic_DNA"/>
</dbReference>